<evidence type="ECO:0000313" key="6">
    <source>
        <dbReference type="Proteomes" id="UP000295066"/>
    </source>
</evidence>
<feature type="domain" description="4Fe-4S ferredoxin-type" evidence="4">
    <location>
        <begin position="92"/>
        <end position="120"/>
    </location>
</feature>
<dbReference type="InterPro" id="IPR017896">
    <property type="entry name" value="4Fe4S_Fe-S-bd"/>
</dbReference>
<keyword evidence="3" id="KW-0411">Iron-sulfur</keyword>
<gene>
    <name evidence="5" type="ORF">C8D99_11218</name>
</gene>
<proteinExistence type="predicted"/>
<evidence type="ECO:0000256" key="3">
    <source>
        <dbReference type="ARBA" id="ARBA00023014"/>
    </source>
</evidence>
<evidence type="ECO:0000313" key="5">
    <source>
        <dbReference type="EMBL" id="TDY59511.1"/>
    </source>
</evidence>
<dbReference type="InterPro" id="IPR002586">
    <property type="entry name" value="CobQ/CobB/MinD/ParA_Nub-bd_dom"/>
</dbReference>
<sequence>MSIREVVLISGKGGTGKTTLTASLAAVAEERKILADADVDAPNLALLLHPAETHREPFSGMSIADADRERCSGCGICESACRYDAIHVRDGKAVVDEGFCEGCRVCLFVCPEQCISQKKIERGTIRRGETALGPLWHARLNPGGENTGLMVALLRKEARKEAKRIGATLIITDGPPGIGCPVTSSVTGADFAVIVSEPSRSALSDLRRAAELCGILAVPFGIVINRWNLSEELTETLKKTCGEQGWPLLGTVPFDERIAEAVGAGRIPVPEMGDALPALWGSIRKTGRLGQ</sequence>
<protein>
    <submittedName>
        <fullName evidence="5">MinD superfamily P-loop ATPase</fullName>
    </submittedName>
</protein>
<comment type="caution">
    <text evidence="5">The sequence shown here is derived from an EMBL/GenBank/DDBJ whole genome shotgun (WGS) entry which is preliminary data.</text>
</comment>
<organism evidence="5 6">
    <name type="scientific">Aminivibrio pyruvatiphilus</name>
    <dbReference type="NCBI Taxonomy" id="1005740"/>
    <lineage>
        <taxon>Bacteria</taxon>
        <taxon>Thermotogati</taxon>
        <taxon>Synergistota</taxon>
        <taxon>Synergistia</taxon>
        <taxon>Synergistales</taxon>
        <taxon>Aminobacteriaceae</taxon>
        <taxon>Aminivibrio</taxon>
    </lineage>
</organism>
<keyword evidence="1" id="KW-0479">Metal-binding</keyword>
<dbReference type="OrthoDB" id="9778602at2"/>
<dbReference type="RefSeq" id="WP_133957906.1">
    <property type="nucleotide sequence ID" value="NZ_SORI01000012.1"/>
</dbReference>
<evidence type="ECO:0000259" key="4">
    <source>
        <dbReference type="PROSITE" id="PS51379"/>
    </source>
</evidence>
<dbReference type="PANTHER" id="PTHR43534">
    <property type="entry name" value="MIND SUPERFAMILY P-LOOP ATPASE CONTAINING AN INSERTED FERREDOXIN DOMAIN"/>
    <property type="match status" value="1"/>
</dbReference>
<evidence type="ECO:0000256" key="2">
    <source>
        <dbReference type="ARBA" id="ARBA00023004"/>
    </source>
</evidence>
<dbReference type="EMBL" id="SORI01000012">
    <property type="protein sequence ID" value="TDY59511.1"/>
    <property type="molecule type" value="Genomic_DNA"/>
</dbReference>
<dbReference type="GO" id="GO:0046872">
    <property type="term" value="F:metal ion binding"/>
    <property type="evidence" value="ECO:0007669"/>
    <property type="project" value="UniProtKB-KW"/>
</dbReference>
<dbReference type="GO" id="GO:0051536">
    <property type="term" value="F:iron-sulfur cluster binding"/>
    <property type="evidence" value="ECO:0007669"/>
    <property type="project" value="UniProtKB-KW"/>
</dbReference>
<evidence type="ECO:0000256" key="1">
    <source>
        <dbReference type="ARBA" id="ARBA00022723"/>
    </source>
</evidence>
<dbReference type="AlphaFoldDB" id="A0A4V3HG08"/>
<dbReference type="Pfam" id="PF00037">
    <property type="entry name" value="Fer4"/>
    <property type="match status" value="1"/>
</dbReference>
<name>A0A4V3HG08_9BACT</name>
<accession>A0A4V3HG08</accession>
<reference evidence="5 6" key="1">
    <citation type="submission" date="2019-03" db="EMBL/GenBank/DDBJ databases">
        <title>Genomic Encyclopedia of Type Strains, Phase IV (KMG-IV): sequencing the most valuable type-strain genomes for metagenomic binning, comparative biology and taxonomic classification.</title>
        <authorList>
            <person name="Goeker M."/>
        </authorList>
    </citation>
    <scope>NUCLEOTIDE SEQUENCE [LARGE SCALE GENOMIC DNA]</scope>
    <source>
        <strain evidence="5 6">DSM 25964</strain>
    </source>
</reference>
<dbReference type="SUPFAM" id="SSF52540">
    <property type="entry name" value="P-loop containing nucleoside triphosphate hydrolases"/>
    <property type="match status" value="1"/>
</dbReference>
<keyword evidence="2" id="KW-0408">Iron</keyword>
<dbReference type="Pfam" id="PF01656">
    <property type="entry name" value="CbiA"/>
    <property type="match status" value="1"/>
</dbReference>
<dbReference type="Proteomes" id="UP000295066">
    <property type="component" value="Unassembled WGS sequence"/>
</dbReference>
<dbReference type="InterPro" id="IPR017900">
    <property type="entry name" value="4Fe4S_Fe_S_CS"/>
</dbReference>
<dbReference type="CDD" id="cd03110">
    <property type="entry name" value="SIMIBI_bact_arch"/>
    <property type="match status" value="1"/>
</dbReference>
<dbReference type="Gene3D" id="3.30.70.20">
    <property type="match status" value="1"/>
</dbReference>
<feature type="domain" description="4Fe-4S ferredoxin-type" evidence="4">
    <location>
        <begin position="62"/>
        <end position="91"/>
    </location>
</feature>
<dbReference type="InterPro" id="IPR027417">
    <property type="entry name" value="P-loop_NTPase"/>
</dbReference>
<dbReference type="Gene3D" id="3.40.50.300">
    <property type="entry name" value="P-loop containing nucleotide triphosphate hydrolases"/>
    <property type="match status" value="1"/>
</dbReference>
<dbReference type="PROSITE" id="PS00198">
    <property type="entry name" value="4FE4S_FER_1"/>
    <property type="match status" value="1"/>
</dbReference>
<dbReference type="PROSITE" id="PS51379">
    <property type="entry name" value="4FE4S_FER_2"/>
    <property type="match status" value="2"/>
</dbReference>
<keyword evidence="6" id="KW-1185">Reference proteome</keyword>
<dbReference type="PANTHER" id="PTHR43534:SF1">
    <property type="entry name" value="4FE-4S CLUSTER CONTAINING PARA FAMILY ATPASE PROTEIN"/>
    <property type="match status" value="1"/>
</dbReference>